<dbReference type="RefSeq" id="XP_033386393.1">
    <property type="nucleotide sequence ID" value="XM_033527634.1"/>
</dbReference>
<dbReference type="GO" id="GO:0005829">
    <property type="term" value="C:cytosol"/>
    <property type="evidence" value="ECO:0007669"/>
    <property type="project" value="TreeGrafter"/>
</dbReference>
<sequence>MPLTSSPSPSALRSHLFQSSTLLCKTPRNQFSILRNLTPIASSLVQPPHTPITATKFKTYKTPTTTLQHLSLLHTTTTTPKMAPTASSPTPIVISGPSGTGKSTILNRLFEEHPNKFGFSVSHTTRQPRGAEQHGKEYYFVTRDEFEDLIAKKGFVEHAQFGGNYYGTSIQAIEDIAKRGQICILDIEMEGVKQVANHPSFPRPKFLFLSPPSLEILEQRLRSRATDKEEAILKRLAQAKNEVAFAESGEAPHDKVVVNDDLEKAYQEVKEFIVGKEEK</sequence>
<dbReference type="GeneID" id="54285031"/>
<dbReference type="Proteomes" id="UP000799778">
    <property type="component" value="Unassembled WGS sequence"/>
</dbReference>
<accession>A0A6A5Y0H2</accession>
<organism evidence="11 12">
    <name type="scientific">Aaosphaeria arxii CBS 175.79</name>
    <dbReference type="NCBI Taxonomy" id="1450172"/>
    <lineage>
        <taxon>Eukaryota</taxon>
        <taxon>Fungi</taxon>
        <taxon>Dikarya</taxon>
        <taxon>Ascomycota</taxon>
        <taxon>Pezizomycotina</taxon>
        <taxon>Dothideomycetes</taxon>
        <taxon>Pleosporomycetidae</taxon>
        <taxon>Pleosporales</taxon>
        <taxon>Pleosporales incertae sedis</taxon>
        <taxon>Aaosphaeria</taxon>
    </lineage>
</organism>
<dbReference type="GO" id="GO:0005524">
    <property type="term" value="F:ATP binding"/>
    <property type="evidence" value="ECO:0007669"/>
    <property type="project" value="UniProtKB-KW"/>
</dbReference>
<dbReference type="GO" id="GO:0004385">
    <property type="term" value="F:GMP kinase activity"/>
    <property type="evidence" value="ECO:0007669"/>
    <property type="project" value="UniProtKB-EC"/>
</dbReference>
<evidence type="ECO:0000256" key="5">
    <source>
        <dbReference type="ARBA" id="ARBA00022741"/>
    </source>
</evidence>
<dbReference type="PANTHER" id="PTHR23117">
    <property type="entry name" value="GUANYLATE KINASE-RELATED"/>
    <property type="match status" value="1"/>
</dbReference>
<evidence type="ECO:0000256" key="6">
    <source>
        <dbReference type="ARBA" id="ARBA00022777"/>
    </source>
</evidence>
<proteinExistence type="inferred from homology"/>
<evidence type="ECO:0000256" key="9">
    <source>
        <dbReference type="SAM" id="MobiDB-lite"/>
    </source>
</evidence>
<keyword evidence="4" id="KW-0808">Transferase</keyword>
<dbReference type="SUPFAM" id="SSF52540">
    <property type="entry name" value="P-loop containing nucleoside triphosphate hydrolases"/>
    <property type="match status" value="1"/>
</dbReference>
<dbReference type="AlphaFoldDB" id="A0A6A5Y0H2"/>
<feature type="compositionally biased region" description="Low complexity" evidence="9">
    <location>
        <begin position="78"/>
        <end position="91"/>
    </location>
</feature>
<dbReference type="OrthoDB" id="6334211at2759"/>
<keyword evidence="6 11" id="KW-0418">Kinase</keyword>
<dbReference type="InterPro" id="IPR027417">
    <property type="entry name" value="P-loop_NTPase"/>
</dbReference>
<keyword evidence="5" id="KW-0547">Nucleotide-binding</keyword>
<feature type="domain" description="Guanylate kinase-like" evidence="10">
    <location>
        <begin position="89"/>
        <end position="274"/>
    </location>
</feature>
<dbReference type="InterPro" id="IPR008145">
    <property type="entry name" value="GK/Ca_channel_bsu"/>
</dbReference>
<evidence type="ECO:0000313" key="11">
    <source>
        <dbReference type="EMBL" id="KAF2018054.1"/>
    </source>
</evidence>
<dbReference type="InterPro" id="IPR020590">
    <property type="entry name" value="Guanylate_kinase_CS"/>
</dbReference>
<evidence type="ECO:0000256" key="3">
    <source>
        <dbReference type="ARBA" id="ARBA00016296"/>
    </source>
</evidence>
<gene>
    <name evidence="11" type="ORF">BU24DRAFT_421064</name>
</gene>
<dbReference type="Gene3D" id="3.40.50.300">
    <property type="entry name" value="P-loop containing nucleotide triphosphate hydrolases"/>
    <property type="match status" value="1"/>
</dbReference>
<name>A0A6A5Y0H2_9PLEO</name>
<dbReference type="InterPro" id="IPR017665">
    <property type="entry name" value="Guanylate_kinase"/>
</dbReference>
<keyword evidence="12" id="KW-1185">Reference proteome</keyword>
<keyword evidence="7" id="KW-0067">ATP-binding</keyword>
<evidence type="ECO:0000256" key="7">
    <source>
        <dbReference type="ARBA" id="ARBA00022840"/>
    </source>
</evidence>
<evidence type="ECO:0000256" key="2">
    <source>
        <dbReference type="ARBA" id="ARBA00012961"/>
    </source>
</evidence>
<evidence type="ECO:0000256" key="1">
    <source>
        <dbReference type="ARBA" id="ARBA00005790"/>
    </source>
</evidence>
<dbReference type="EC" id="2.7.4.8" evidence="2"/>
<dbReference type="FunFam" id="3.40.50.300:FF:000776">
    <property type="entry name" value="Guanylate kinase 2"/>
    <property type="match status" value="1"/>
</dbReference>
<evidence type="ECO:0000313" key="12">
    <source>
        <dbReference type="Proteomes" id="UP000799778"/>
    </source>
</evidence>
<comment type="similarity">
    <text evidence="1">Belongs to the guanylate kinase family.</text>
</comment>
<protein>
    <recommendedName>
        <fullName evidence="3">Guanylate kinase</fullName>
        <ecNumber evidence="2">2.7.4.8</ecNumber>
    </recommendedName>
    <alternativeName>
        <fullName evidence="8">GMP kinase</fullName>
    </alternativeName>
</protein>
<evidence type="ECO:0000256" key="4">
    <source>
        <dbReference type="ARBA" id="ARBA00022679"/>
    </source>
</evidence>
<dbReference type="Pfam" id="PF00625">
    <property type="entry name" value="Guanylate_kin"/>
    <property type="match status" value="1"/>
</dbReference>
<dbReference type="PROSITE" id="PS50052">
    <property type="entry name" value="GUANYLATE_KINASE_2"/>
    <property type="match status" value="1"/>
</dbReference>
<feature type="region of interest" description="Disordered" evidence="9">
    <location>
        <begin position="78"/>
        <end position="97"/>
    </location>
</feature>
<evidence type="ECO:0000259" key="10">
    <source>
        <dbReference type="PROSITE" id="PS50052"/>
    </source>
</evidence>
<dbReference type="CDD" id="cd00071">
    <property type="entry name" value="GMPK"/>
    <property type="match status" value="1"/>
</dbReference>
<dbReference type="EMBL" id="ML978068">
    <property type="protein sequence ID" value="KAF2018054.1"/>
    <property type="molecule type" value="Genomic_DNA"/>
</dbReference>
<dbReference type="PROSITE" id="PS00856">
    <property type="entry name" value="GUANYLATE_KINASE_1"/>
    <property type="match status" value="1"/>
</dbReference>
<reference evidence="11" key="1">
    <citation type="journal article" date="2020" name="Stud. Mycol.">
        <title>101 Dothideomycetes genomes: a test case for predicting lifestyles and emergence of pathogens.</title>
        <authorList>
            <person name="Haridas S."/>
            <person name="Albert R."/>
            <person name="Binder M."/>
            <person name="Bloem J."/>
            <person name="Labutti K."/>
            <person name="Salamov A."/>
            <person name="Andreopoulos B."/>
            <person name="Baker S."/>
            <person name="Barry K."/>
            <person name="Bills G."/>
            <person name="Bluhm B."/>
            <person name="Cannon C."/>
            <person name="Castanera R."/>
            <person name="Culley D."/>
            <person name="Daum C."/>
            <person name="Ezra D."/>
            <person name="Gonzalez J."/>
            <person name="Henrissat B."/>
            <person name="Kuo A."/>
            <person name="Liang C."/>
            <person name="Lipzen A."/>
            <person name="Lutzoni F."/>
            <person name="Magnuson J."/>
            <person name="Mondo S."/>
            <person name="Nolan M."/>
            <person name="Ohm R."/>
            <person name="Pangilinan J."/>
            <person name="Park H.-J."/>
            <person name="Ramirez L."/>
            <person name="Alfaro M."/>
            <person name="Sun H."/>
            <person name="Tritt A."/>
            <person name="Yoshinaga Y."/>
            <person name="Zwiers L.-H."/>
            <person name="Turgeon B."/>
            <person name="Goodwin S."/>
            <person name="Spatafora J."/>
            <person name="Crous P."/>
            <person name="Grigoriev I."/>
        </authorList>
    </citation>
    <scope>NUCLEOTIDE SEQUENCE</scope>
    <source>
        <strain evidence="11">CBS 175.79</strain>
    </source>
</reference>
<dbReference type="NCBIfam" id="TIGR03263">
    <property type="entry name" value="guanyl_kin"/>
    <property type="match status" value="1"/>
</dbReference>
<dbReference type="SMART" id="SM00072">
    <property type="entry name" value="GuKc"/>
    <property type="match status" value="1"/>
</dbReference>
<dbReference type="InterPro" id="IPR008144">
    <property type="entry name" value="Guanylate_kin-like_dom"/>
</dbReference>
<evidence type="ECO:0000256" key="8">
    <source>
        <dbReference type="ARBA" id="ARBA00030128"/>
    </source>
</evidence>
<dbReference type="PANTHER" id="PTHR23117:SF13">
    <property type="entry name" value="GUANYLATE KINASE"/>
    <property type="match status" value="1"/>
</dbReference>